<dbReference type="PROSITE" id="PS50931">
    <property type="entry name" value="HTH_LYSR"/>
    <property type="match status" value="1"/>
</dbReference>
<evidence type="ECO:0000256" key="4">
    <source>
        <dbReference type="ARBA" id="ARBA00023163"/>
    </source>
</evidence>
<evidence type="ECO:0000256" key="1">
    <source>
        <dbReference type="ARBA" id="ARBA00009437"/>
    </source>
</evidence>
<dbReference type="AlphaFoldDB" id="A0A2N0ZKV7"/>
<gene>
    <name evidence="6" type="ORF">CWS20_03925</name>
</gene>
<dbReference type="Proteomes" id="UP000233343">
    <property type="component" value="Unassembled WGS sequence"/>
</dbReference>
<proteinExistence type="inferred from homology"/>
<dbReference type="InterPro" id="IPR000847">
    <property type="entry name" value="LysR_HTH_N"/>
</dbReference>
<dbReference type="InterPro" id="IPR036388">
    <property type="entry name" value="WH-like_DNA-bd_sf"/>
</dbReference>
<dbReference type="PRINTS" id="PR00039">
    <property type="entry name" value="HTHLYSR"/>
</dbReference>
<dbReference type="Pfam" id="PF00126">
    <property type="entry name" value="HTH_1"/>
    <property type="match status" value="1"/>
</dbReference>
<evidence type="ECO:0000259" key="5">
    <source>
        <dbReference type="PROSITE" id="PS50931"/>
    </source>
</evidence>
<keyword evidence="7" id="KW-1185">Reference proteome</keyword>
<dbReference type="Gene3D" id="3.40.190.10">
    <property type="entry name" value="Periplasmic binding protein-like II"/>
    <property type="match status" value="2"/>
</dbReference>
<evidence type="ECO:0000313" key="6">
    <source>
        <dbReference type="EMBL" id="PKG30150.1"/>
    </source>
</evidence>
<dbReference type="PANTHER" id="PTHR30419:SF8">
    <property type="entry name" value="NITROGEN ASSIMILATION TRANSCRIPTIONAL ACTIVATOR-RELATED"/>
    <property type="match status" value="1"/>
</dbReference>
<keyword evidence="2" id="KW-0805">Transcription regulation</keyword>
<name>A0A2N0ZKV7_9BACI</name>
<dbReference type="GO" id="GO:0005829">
    <property type="term" value="C:cytosol"/>
    <property type="evidence" value="ECO:0007669"/>
    <property type="project" value="TreeGrafter"/>
</dbReference>
<feature type="domain" description="HTH lysR-type" evidence="5">
    <location>
        <begin position="12"/>
        <end position="69"/>
    </location>
</feature>
<sequence length="323" mass="36930">MDFYQCTRGETMRIDQLIFITDIARTGSIANTSERLYVSSSAISQAIRQLEEELGVKIFERSRTGLEPTRTGQKIIIKAQKIINGIEDLKNEAKSDSAELEGHLTISAVSSFCKIIIPKTCAEIKAKFPRITFEINEKNPHQVKKDVLRGNASFGINFYTYSTLEDNQLLTTTHLLDTPMMVCFRKDSELARINNISIDDIIKHPIAVSFTDNKDKNKYYAPIFGKNRELKTIIQSQNSDTRKYFISQGIAVGIETRLTLESDSFFHHEDFIIKPIFGINTILSYYCIRLKNQHFTAAAREFMKELCTQANRFKNENKSILSK</sequence>
<accession>A0A2N0ZKV7</accession>
<dbReference type="GO" id="GO:0003700">
    <property type="term" value="F:DNA-binding transcription factor activity"/>
    <property type="evidence" value="ECO:0007669"/>
    <property type="project" value="InterPro"/>
</dbReference>
<evidence type="ECO:0000256" key="3">
    <source>
        <dbReference type="ARBA" id="ARBA00023125"/>
    </source>
</evidence>
<dbReference type="CDD" id="cd05466">
    <property type="entry name" value="PBP2_LTTR_substrate"/>
    <property type="match status" value="1"/>
</dbReference>
<reference evidence="6 7" key="1">
    <citation type="journal article" date="2010" name="Int. J. Syst. Evol. Microbiol.">
        <title>Bacillus horneckiae sp. nov., isolated from a spacecraft-assembly clean room.</title>
        <authorList>
            <person name="Vaishampayan P."/>
            <person name="Probst A."/>
            <person name="Krishnamurthi S."/>
            <person name="Ghosh S."/>
            <person name="Osman S."/>
            <person name="McDowall A."/>
            <person name="Ruckmani A."/>
            <person name="Mayilraj S."/>
            <person name="Venkateswaran K."/>
        </authorList>
    </citation>
    <scope>NUCLEOTIDE SEQUENCE [LARGE SCALE GENOMIC DNA]</scope>
    <source>
        <strain evidence="7">1PO1SC</strain>
    </source>
</reference>
<dbReference type="Gene3D" id="1.10.10.10">
    <property type="entry name" value="Winged helix-like DNA-binding domain superfamily/Winged helix DNA-binding domain"/>
    <property type="match status" value="1"/>
</dbReference>
<dbReference type="EMBL" id="PISD01000008">
    <property type="protein sequence ID" value="PKG30150.1"/>
    <property type="molecule type" value="Genomic_DNA"/>
</dbReference>
<comment type="caution">
    <text evidence="6">The sequence shown here is derived from an EMBL/GenBank/DDBJ whole genome shotgun (WGS) entry which is preliminary data.</text>
</comment>
<evidence type="ECO:0000256" key="2">
    <source>
        <dbReference type="ARBA" id="ARBA00023015"/>
    </source>
</evidence>
<dbReference type="SUPFAM" id="SSF53850">
    <property type="entry name" value="Periplasmic binding protein-like II"/>
    <property type="match status" value="1"/>
</dbReference>
<comment type="similarity">
    <text evidence="1">Belongs to the LysR transcriptional regulatory family.</text>
</comment>
<keyword evidence="4" id="KW-0804">Transcription</keyword>
<dbReference type="SUPFAM" id="SSF46785">
    <property type="entry name" value="Winged helix' DNA-binding domain"/>
    <property type="match status" value="1"/>
</dbReference>
<organism evidence="6 7">
    <name type="scientific">Cytobacillus horneckiae</name>
    <dbReference type="NCBI Taxonomy" id="549687"/>
    <lineage>
        <taxon>Bacteria</taxon>
        <taxon>Bacillati</taxon>
        <taxon>Bacillota</taxon>
        <taxon>Bacilli</taxon>
        <taxon>Bacillales</taxon>
        <taxon>Bacillaceae</taxon>
        <taxon>Cytobacillus</taxon>
    </lineage>
</organism>
<dbReference type="PANTHER" id="PTHR30419">
    <property type="entry name" value="HTH-TYPE TRANSCRIPTIONAL REGULATOR YBHD"/>
    <property type="match status" value="1"/>
</dbReference>
<evidence type="ECO:0000313" key="7">
    <source>
        <dbReference type="Proteomes" id="UP000233343"/>
    </source>
</evidence>
<dbReference type="GO" id="GO:0003677">
    <property type="term" value="F:DNA binding"/>
    <property type="evidence" value="ECO:0007669"/>
    <property type="project" value="UniProtKB-KW"/>
</dbReference>
<keyword evidence="3" id="KW-0238">DNA-binding</keyword>
<dbReference type="InterPro" id="IPR050950">
    <property type="entry name" value="HTH-type_LysR_regulators"/>
</dbReference>
<dbReference type="InterPro" id="IPR036390">
    <property type="entry name" value="WH_DNA-bd_sf"/>
</dbReference>
<protein>
    <submittedName>
        <fullName evidence="6">LysR family transcriptional regulator</fullName>
    </submittedName>
</protein>
<dbReference type="Pfam" id="PF03466">
    <property type="entry name" value="LysR_substrate"/>
    <property type="match status" value="1"/>
</dbReference>
<dbReference type="InterPro" id="IPR005119">
    <property type="entry name" value="LysR_subst-bd"/>
</dbReference>